<sequence>MFDYNVSKIYLSDKASLQQIDLLLEEEGIHRDKNLDYICGIYDDDMKIIATGSCFGNTLRCLAVSNTHQSEGLLNKMITHLVEFEYARGNCHLFLYTKCNTAKFFDDLGFYEIIRIEDQVVFMENRRNGFADYLHALSDKKQNSLVSEQSKIAAIVLNANPFTLGHLHLVERAASENDILHLFIVSEDASLIPFSIRKKLVIEGTSHLHNIIYHDSGPYIVSNATFPSYFQKDEVAVISSQAELDLEIFKKISSVLGIHCRYIGEEPLSQVTGIYNQIMHEKLPQAGIDCIVIPRKKAKGNIISASIVRKALQDDAINVLKNLVPETTWRFFQSKEALPIIHKIKNSGNVIHY</sequence>
<evidence type="ECO:0000256" key="2">
    <source>
        <dbReference type="ARBA" id="ARBA00022840"/>
    </source>
</evidence>
<dbReference type="CDD" id="cd02169">
    <property type="entry name" value="Citrate_lyase_ligase"/>
    <property type="match status" value="1"/>
</dbReference>
<dbReference type="PIRSF" id="PIRSF005751">
    <property type="entry name" value="Acet_citr_lig"/>
    <property type="match status" value="1"/>
</dbReference>
<dbReference type="SUPFAM" id="SSF55729">
    <property type="entry name" value="Acyl-CoA N-acyltransferases (Nat)"/>
    <property type="match status" value="1"/>
</dbReference>
<dbReference type="GO" id="GO:0005524">
    <property type="term" value="F:ATP binding"/>
    <property type="evidence" value="ECO:0007669"/>
    <property type="project" value="UniProtKB-UniRule"/>
</dbReference>
<reference evidence="5 6" key="1">
    <citation type="submission" date="2016-10" db="EMBL/GenBank/DDBJ databases">
        <authorList>
            <person name="de Groot N.N."/>
        </authorList>
    </citation>
    <scope>NUCLEOTIDE SEQUENCE [LARGE SCALE GENOMIC DNA]</scope>
    <source>
        <strain evidence="5 6">DSM 2179</strain>
    </source>
</reference>
<dbReference type="EC" id="6.2.1.22" evidence="3"/>
<dbReference type="InterPro" id="IPR013166">
    <property type="entry name" value="Citrate_lyase_ligase_C"/>
</dbReference>
<feature type="domain" description="N-acetyltransferase" evidence="4">
    <location>
        <begin position="1"/>
        <end position="128"/>
    </location>
</feature>
<comment type="function">
    <text evidence="3">Acetylation of prosthetic group (2-(5''-phosphoribosyl)-3'-dephosphocoenzyme-A) of the gamma subunit of citrate lyase.</text>
</comment>
<dbReference type="Proteomes" id="UP000199662">
    <property type="component" value="Unassembled WGS sequence"/>
</dbReference>
<protein>
    <recommendedName>
        <fullName evidence="3">[Citrate [pro-3S]-lyase] ligase</fullName>
        <ecNumber evidence="3">6.2.1.22</ecNumber>
    </recommendedName>
</protein>
<evidence type="ECO:0000313" key="6">
    <source>
        <dbReference type="Proteomes" id="UP000199662"/>
    </source>
</evidence>
<dbReference type="RefSeq" id="WP_091830325.1">
    <property type="nucleotide sequence ID" value="NZ_FNZK01000005.1"/>
</dbReference>
<dbReference type="InterPro" id="IPR016181">
    <property type="entry name" value="Acyl_CoA_acyltransferase"/>
</dbReference>
<keyword evidence="3 5" id="KW-0436">Ligase</keyword>
<evidence type="ECO:0000259" key="4">
    <source>
        <dbReference type="PROSITE" id="PS51186"/>
    </source>
</evidence>
<proteinExistence type="predicted"/>
<name>A0A1H6XM73_9FIRM</name>
<dbReference type="NCBIfam" id="TIGR00124">
    <property type="entry name" value="cit_ly_ligase"/>
    <property type="match status" value="1"/>
</dbReference>
<keyword evidence="2 3" id="KW-0067">ATP-binding</keyword>
<dbReference type="PANTHER" id="PTHR40599:SF1">
    <property type="entry name" value="[CITRATE [PRO-3S]-LYASE] LIGASE"/>
    <property type="match status" value="1"/>
</dbReference>
<dbReference type="GO" id="GO:0008771">
    <property type="term" value="F:[citrate (pro-3S)-lyase] ligase activity"/>
    <property type="evidence" value="ECO:0007669"/>
    <property type="project" value="UniProtKB-EC"/>
</dbReference>
<keyword evidence="1 3" id="KW-0547">Nucleotide-binding</keyword>
<dbReference type="GO" id="GO:0016747">
    <property type="term" value="F:acyltransferase activity, transferring groups other than amino-acyl groups"/>
    <property type="evidence" value="ECO:0007669"/>
    <property type="project" value="InterPro"/>
</dbReference>
<dbReference type="GO" id="GO:0016829">
    <property type="term" value="F:lyase activity"/>
    <property type="evidence" value="ECO:0007669"/>
    <property type="project" value="UniProtKB-KW"/>
</dbReference>
<evidence type="ECO:0000313" key="5">
    <source>
        <dbReference type="EMBL" id="SEJ28654.1"/>
    </source>
</evidence>
<dbReference type="Gene3D" id="3.40.50.620">
    <property type="entry name" value="HUPs"/>
    <property type="match status" value="1"/>
</dbReference>
<dbReference type="Pfam" id="PF08218">
    <property type="entry name" value="Citrate_ly_lig"/>
    <property type="match status" value="1"/>
</dbReference>
<dbReference type="InterPro" id="IPR000182">
    <property type="entry name" value="GNAT_dom"/>
</dbReference>
<dbReference type="PROSITE" id="PS51186">
    <property type="entry name" value="GNAT"/>
    <property type="match status" value="1"/>
</dbReference>
<keyword evidence="5" id="KW-0456">Lyase</keyword>
<dbReference type="InterPro" id="IPR005216">
    <property type="entry name" value="Citrate_lyase_ligase"/>
</dbReference>
<evidence type="ECO:0000256" key="3">
    <source>
        <dbReference type="PIRNR" id="PIRNR005751"/>
    </source>
</evidence>
<dbReference type="Gene3D" id="3.40.630.30">
    <property type="match status" value="1"/>
</dbReference>
<dbReference type="AlphaFoldDB" id="A0A1H6XM73"/>
<dbReference type="SMART" id="SM00764">
    <property type="entry name" value="Citrate_ly_lig"/>
    <property type="match status" value="1"/>
</dbReference>
<dbReference type="STRING" id="84035.SAMN05660742_105134"/>
<dbReference type="SUPFAM" id="SSF52374">
    <property type="entry name" value="Nucleotidylyl transferase"/>
    <property type="match status" value="1"/>
</dbReference>
<dbReference type="PANTHER" id="PTHR40599">
    <property type="entry name" value="[CITRATE [PRO-3S]-LYASE] LIGASE"/>
    <property type="match status" value="1"/>
</dbReference>
<keyword evidence="6" id="KW-1185">Reference proteome</keyword>
<dbReference type="InterPro" id="IPR014729">
    <property type="entry name" value="Rossmann-like_a/b/a_fold"/>
</dbReference>
<organism evidence="5 6">
    <name type="scientific">Propionispira arboris</name>
    <dbReference type="NCBI Taxonomy" id="84035"/>
    <lineage>
        <taxon>Bacteria</taxon>
        <taxon>Bacillati</taxon>
        <taxon>Bacillota</taxon>
        <taxon>Negativicutes</taxon>
        <taxon>Selenomonadales</taxon>
        <taxon>Selenomonadaceae</taxon>
        <taxon>Propionispira</taxon>
    </lineage>
</organism>
<accession>A0A1H6XM73</accession>
<evidence type="ECO:0000256" key="1">
    <source>
        <dbReference type="ARBA" id="ARBA00022741"/>
    </source>
</evidence>
<dbReference type="EMBL" id="FNZK01000005">
    <property type="protein sequence ID" value="SEJ28654.1"/>
    <property type="molecule type" value="Genomic_DNA"/>
</dbReference>
<comment type="catalytic activity">
    <reaction evidence="3">
        <text>holo-[citrate lyase ACP] + acetate + ATP = acetyl-[citrate lyase ACP] + AMP + diphosphate</text>
        <dbReference type="Rhea" id="RHEA:23788"/>
        <dbReference type="Rhea" id="RHEA-COMP:10158"/>
        <dbReference type="Rhea" id="RHEA-COMP:13710"/>
        <dbReference type="ChEBI" id="CHEBI:30089"/>
        <dbReference type="ChEBI" id="CHEBI:30616"/>
        <dbReference type="ChEBI" id="CHEBI:33019"/>
        <dbReference type="ChEBI" id="CHEBI:82683"/>
        <dbReference type="ChEBI" id="CHEBI:137976"/>
        <dbReference type="ChEBI" id="CHEBI:456215"/>
        <dbReference type="EC" id="6.2.1.22"/>
    </reaction>
</comment>
<gene>
    <name evidence="5" type="ORF">SAMN05660742_105134</name>
</gene>